<comment type="caution">
    <text evidence="5">The sequence shown here is derived from an EMBL/GenBank/DDBJ whole genome shotgun (WGS) entry which is preliminary data.</text>
</comment>
<dbReference type="InterPro" id="IPR012939">
    <property type="entry name" value="Glyco_hydro_92"/>
</dbReference>
<evidence type="ECO:0000259" key="4">
    <source>
        <dbReference type="Pfam" id="PF17678"/>
    </source>
</evidence>
<name>A0A495W6A0_9PSEU</name>
<protein>
    <submittedName>
        <fullName evidence="5">Putative alpha-1,2-mannosidase</fullName>
    </submittedName>
</protein>
<dbReference type="InterPro" id="IPR005887">
    <property type="entry name" value="GH92_a_mannosidase_put"/>
</dbReference>
<evidence type="ECO:0000256" key="1">
    <source>
        <dbReference type="SAM" id="MobiDB-lite"/>
    </source>
</evidence>
<gene>
    <name evidence="5" type="ORF">C8E97_5944</name>
</gene>
<dbReference type="GO" id="GO:0030246">
    <property type="term" value="F:carbohydrate binding"/>
    <property type="evidence" value="ECO:0007669"/>
    <property type="project" value="InterPro"/>
</dbReference>
<evidence type="ECO:0000259" key="3">
    <source>
        <dbReference type="Pfam" id="PF07971"/>
    </source>
</evidence>
<reference evidence="5 6" key="1">
    <citation type="submission" date="2018-10" db="EMBL/GenBank/DDBJ databases">
        <title>Sequencing the genomes of 1000 actinobacteria strains.</title>
        <authorList>
            <person name="Klenk H.-P."/>
        </authorList>
    </citation>
    <scope>NUCLEOTIDE SEQUENCE [LARGE SCALE GENOMIC DNA]</scope>
    <source>
        <strain evidence="5 6">DSM 43800</strain>
    </source>
</reference>
<dbReference type="Gene3D" id="2.70.98.10">
    <property type="match status" value="1"/>
</dbReference>
<dbReference type="PANTHER" id="PTHR12143:SF39">
    <property type="entry name" value="SECRETED PROTEIN"/>
    <property type="match status" value="1"/>
</dbReference>
<dbReference type="Gene3D" id="3.30.2080.10">
    <property type="entry name" value="GH92 mannosidase domain"/>
    <property type="match status" value="1"/>
</dbReference>
<dbReference type="InterPro" id="IPR008928">
    <property type="entry name" value="6-hairpin_glycosidase_sf"/>
</dbReference>
<dbReference type="GO" id="GO:0000224">
    <property type="term" value="F:peptide-N4-(N-acetyl-beta-glucosaminyl)asparagine amidase activity"/>
    <property type="evidence" value="ECO:0007669"/>
    <property type="project" value="TreeGrafter"/>
</dbReference>
<dbReference type="InterPro" id="IPR041371">
    <property type="entry name" value="GH92_N"/>
</dbReference>
<dbReference type="GO" id="GO:0005975">
    <property type="term" value="P:carbohydrate metabolic process"/>
    <property type="evidence" value="ECO:0007669"/>
    <property type="project" value="InterPro"/>
</dbReference>
<evidence type="ECO:0000256" key="2">
    <source>
        <dbReference type="SAM" id="SignalP"/>
    </source>
</evidence>
<dbReference type="Pfam" id="PF07971">
    <property type="entry name" value="Glyco_hydro_92"/>
    <property type="match status" value="1"/>
</dbReference>
<keyword evidence="6" id="KW-1185">Reference proteome</keyword>
<feature type="chain" id="PRO_5019781444" evidence="2">
    <location>
        <begin position="22"/>
        <end position="761"/>
    </location>
</feature>
<dbReference type="GO" id="GO:0006516">
    <property type="term" value="P:glycoprotein catabolic process"/>
    <property type="evidence" value="ECO:0007669"/>
    <property type="project" value="TreeGrafter"/>
</dbReference>
<dbReference type="OrthoDB" id="9804511at2"/>
<organism evidence="5 6">
    <name type="scientific">Saccharothrix australiensis</name>
    <dbReference type="NCBI Taxonomy" id="2072"/>
    <lineage>
        <taxon>Bacteria</taxon>
        <taxon>Bacillati</taxon>
        <taxon>Actinomycetota</taxon>
        <taxon>Actinomycetes</taxon>
        <taxon>Pseudonocardiales</taxon>
        <taxon>Pseudonocardiaceae</taxon>
        <taxon>Saccharothrix</taxon>
    </lineage>
</organism>
<feature type="domain" description="Glycosyl hydrolase family 92 N-terminal" evidence="4">
    <location>
        <begin position="27"/>
        <end position="241"/>
    </location>
</feature>
<dbReference type="Gene3D" id="1.20.1050.60">
    <property type="entry name" value="alpha-1,2-mannosidase"/>
    <property type="match status" value="1"/>
</dbReference>
<feature type="signal peptide" evidence="2">
    <location>
        <begin position="1"/>
        <end position="21"/>
    </location>
</feature>
<dbReference type="Gene3D" id="1.20.1610.10">
    <property type="entry name" value="alpha-1,2-mannosidases domains"/>
    <property type="match status" value="1"/>
</dbReference>
<dbReference type="PANTHER" id="PTHR12143">
    <property type="entry name" value="PEPTIDE N-GLYCANASE PNGASE -RELATED"/>
    <property type="match status" value="1"/>
</dbReference>
<dbReference type="GO" id="GO:0005829">
    <property type="term" value="C:cytosol"/>
    <property type="evidence" value="ECO:0007669"/>
    <property type="project" value="TreeGrafter"/>
</dbReference>
<dbReference type="NCBIfam" id="TIGR01180">
    <property type="entry name" value="aman2_put"/>
    <property type="match status" value="1"/>
</dbReference>
<dbReference type="RefSeq" id="WP_121012690.1">
    <property type="nucleotide sequence ID" value="NZ_RBXO01000001.1"/>
</dbReference>
<dbReference type="Proteomes" id="UP000282084">
    <property type="component" value="Unassembled WGS sequence"/>
</dbReference>
<sequence>MLLVFPVLAAMVTPVAADAWADPVESVNTFIGTKDEGNTFPGASMPFGMAHSSPIGSHYAGWRYDDPVIRGFGHFFLSGAGCSEQGGLVSILPTTGLPSTFDHRRYGVGYSHDGEVGRPGDYRVRLASGVGVESTATTRTGVERFTFPAGGTPHVLVNVGQANDREPVSGSAIRVVDDRTLAGHVTAQAFCGGKPYTTYFTTTFDRPFTRTGNWGGPEGGEGLRGQWVAFDGGPVTAATAISHVDAEGAVKNLAEARGKPFDALRAAAQSAWRDELRSIDVDAADARDRTVFYTALYHVLLQPLTGNDIDGRYRGFDDRVHTADGWTYYEYFSLWDTYRAHNQLLALLRPDRAKDVARSVLAIREQGGWLPRWAYANQETNTMTGDPVTPFLVDLWRFGALEGLADRAYAALLENATGVPPARSPFEGRAGNPSYLANGFVQFDRDFPKKGQDVDPHHGASATLEYALADASLSIMAEALGHPGDAAELCRRGRNYRVLWDDAVADRGFTGFPRPKTADGRWLDPFTPQGKDGFHEGTAWQYQWLAQQDVPGLVARLGGRERAAARLDDFFAYADLVADPAGTVRKKWVVGPYDYYNQFRYNPNNEPDLHAPWMYALFGQPWKTSAVNRAAQTLFVDAPNGVTGNDDLGTMSAWYVFSALGLYPPTPGTGRFLLHAPRFGRAVVHLGPGRDLTLTAPGTDTARLQYVKAATVDGAPHDRIWLDHETLVAGAEVAFDLTSDPAEATWGTDPAAAPPSPCSDA</sequence>
<feature type="region of interest" description="Disordered" evidence="1">
    <location>
        <begin position="742"/>
        <end position="761"/>
    </location>
</feature>
<dbReference type="InterPro" id="IPR014718">
    <property type="entry name" value="GH-type_carb-bd"/>
</dbReference>
<dbReference type="AlphaFoldDB" id="A0A495W6A0"/>
<dbReference type="EMBL" id="RBXO01000001">
    <property type="protein sequence ID" value="RKT57226.1"/>
    <property type="molecule type" value="Genomic_DNA"/>
</dbReference>
<dbReference type="SUPFAM" id="SSF48208">
    <property type="entry name" value="Six-hairpin glycosidases"/>
    <property type="match status" value="1"/>
</dbReference>
<feature type="compositionally biased region" description="Pro residues" evidence="1">
    <location>
        <begin position="752"/>
        <end position="761"/>
    </location>
</feature>
<dbReference type="InterPro" id="IPR050883">
    <property type="entry name" value="PNGase"/>
</dbReference>
<accession>A0A495W6A0</accession>
<feature type="domain" description="Glycosyl hydrolase family 92" evidence="3">
    <location>
        <begin position="249"/>
        <end position="738"/>
    </location>
</feature>
<proteinExistence type="predicted"/>
<keyword evidence="2" id="KW-0732">Signal</keyword>
<dbReference type="Pfam" id="PF17678">
    <property type="entry name" value="Glyco_hydro_92N"/>
    <property type="match status" value="1"/>
</dbReference>
<evidence type="ECO:0000313" key="5">
    <source>
        <dbReference type="EMBL" id="RKT57226.1"/>
    </source>
</evidence>
<evidence type="ECO:0000313" key="6">
    <source>
        <dbReference type="Proteomes" id="UP000282084"/>
    </source>
</evidence>